<dbReference type="InterPro" id="IPR050138">
    <property type="entry name" value="DHOase/Allantoinase_Hydrolase"/>
</dbReference>
<dbReference type="InterPro" id="IPR013108">
    <property type="entry name" value="Amidohydro_3"/>
</dbReference>
<feature type="binding site" evidence="7">
    <location>
        <position position="308"/>
    </location>
    <ligand>
        <name>Zn(2+)</name>
        <dbReference type="ChEBI" id="CHEBI:29105"/>
        <label>1</label>
    </ligand>
</feature>
<dbReference type="PROSITE" id="PS00482">
    <property type="entry name" value="DIHYDROOROTASE_1"/>
    <property type="match status" value="1"/>
</dbReference>
<dbReference type="AlphaFoldDB" id="A0A9D1SNN5"/>
<dbReference type="InterPro" id="IPR024403">
    <property type="entry name" value="DHOase_cat"/>
</dbReference>
<feature type="binding site" evidence="7">
    <location>
        <position position="156"/>
    </location>
    <ligand>
        <name>Zn(2+)</name>
        <dbReference type="ChEBI" id="CHEBI:29105"/>
        <label>1</label>
    </ligand>
</feature>
<dbReference type="GO" id="GO:0004151">
    <property type="term" value="F:dihydroorotase activity"/>
    <property type="evidence" value="ECO:0007669"/>
    <property type="project" value="UniProtKB-UniRule"/>
</dbReference>
<evidence type="ECO:0000259" key="9">
    <source>
        <dbReference type="Pfam" id="PF12890"/>
    </source>
</evidence>
<dbReference type="GO" id="GO:0004038">
    <property type="term" value="F:allantoinase activity"/>
    <property type="evidence" value="ECO:0007669"/>
    <property type="project" value="TreeGrafter"/>
</dbReference>
<comment type="catalytic activity">
    <reaction evidence="7">
        <text>(S)-dihydroorotate + H2O = N-carbamoyl-L-aspartate + H(+)</text>
        <dbReference type="Rhea" id="RHEA:24296"/>
        <dbReference type="ChEBI" id="CHEBI:15377"/>
        <dbReference type="ChEBI" id="CHEBI:15378"/>
        <dbReference type="ChEBI" id="CHEBI:30864"/>
        <dbReference type="ChEBI" id="CHEBI:32814"/>
        <dbReference type="EC" id="3.5.2.3"/>
    </reaction>
</comment>
<dbReference type="Gene3D" id="2.30.40.10">
    <property type="entry name" value="Urease, subunit C, domain 1"/>
    <property type="match status" value="1"/>
</dbReference>
<keyword evidence="6 7" id="KW-0665">Pyrimidine biosynthesis</keyword>
<dbReference type="PANTHER" id="PTHR43668:SF2">
    <property type="entry name" value="ALLANTOINASE"/>
    <property type="match status" value="1"/>
</dbReference>
<feature type="binding site" evidence="7">
    <location>
        <position position="98"/>
    </location>
    <ligand>
        <name>substrate</name>
    </ligand>
</feature>
<sequence length="428" mass="46482">MTILLKDALVYSGAGFELRSVLIHDFVIGGLSVSFSDLNVQAINARVIDCKSKLLLLPGFADVHVHLREPGFSYKETIKTGTEAAAAAGYTLLCTMPNVNPVPDCPENLKVQTDMIERDAVIDVLPFASITKNRRGRGELVDFAALAPMVAGFSDDGTGIQTGDLMEEAMRRCVKTGKLISAHCEDESLLHGGYIHDGAYCRAHGHKGICAESEWGQIERDLALAEKTGCRYHVCHISTKESVQLIREAKKRGVPVTCETAPHYLVLCEDDLQEDGRFKMNPPLRSAADKQALIEGVQDGTIDVIATDHAPHSAEEKARGLKGSAMGVVGLETAFPVLYTKLVKTGVISLERLVQMMSVRPREIFGLAGGKIEPGAPADLCLIDPERVFTVEPDKFKSKGRATPFAGMQLQGVNLLTLRRGEIVYEAL</sequence>
<dbReference type="CDD" id="cd01317">
    <property type="entry name" value="DHOase_IIa"/>
    <property type="match status" value="1"/>
</dbReference>
<dbReference type="HAMAP" id="MF_00220_B">
    <property type="entry name" value="PyrC_classI_B"/>
    <property type="match status" value="1"/>
</dbReference>
<name>A0A9D1SNN5_9FIRM</name>
<comment type="pathway">
    <text evidence="7">Pyrimidine metabolism; UMP biosynthesis via de novo pathway; (S)-dihydroorotate from bicarbonate: step 3/3.</text>
</comment>
<comment type="caution">
    <text evidence="10">The sequence shown here is derived from an EMBL/GenBank/DDBJ whole genome shotgun (WGS) entry which is preliminary data.</text>
</comment>
<comment type="function">
    <text evidence="1 7">Catalyzes the reversible cyclization of carbamoyl aspartate to dihydroorotate.</text>
</comment>
<dbReference type="GO" id="GO:0044205">
    <property type="term" value="P:'de novo' UMP biosynthetic process"/>
    <property type="evidence" value="ECO:0007669"/>
    <property type="project" value="UniProtKB-UniRule"/>
</dbReference>
<keyword evidence="5 7" id="KW-0862">Zinc</keyword>
<dbReference type="InterPro" id="IPR002195">
    <property type="entry name" value="Dihydroorotase_CS"/>
</dbReference>
<evidence type="ECO:0000256" key="2">
    <source>
        <dbReference type="ARBA" id="ARBA00010286"/>
    </source>
</evidence>
<evidence type="ECO:0000256" key="5">
    <source>
        <dbReference type="ARBA" id="ARBA00022833"/>
    </source>
</evidence>
<evidence type="ECO:0000313" key="11">
    <source>
        <dbReference type="Proteomes" id="UP000824125"/>
    </source>
</evidence>
<dbReference type="GO" id="GO:0008270">
    <property type="term" value="F:zinc ion binding"/>
    <property type="evidence" value="ECO:0007669"/>
    <property type="project" value="UniProtKB-UniRule"/>
</dbReference>
<reference evidence="10" key="1">
    <citation type="submission" date="2020-10" db="EMBL/GenBank/DDBJ databases">
        <authorList>
            <person name="Gilroy R."/>
        </authorList>
    </citation>
    <scope>NUCLEOTIDE SEQUENCE</scope>
    <source>
        <strain evidence="10">CHK176-6737</strain>
    </source>
</reference>
<dbReference type="InterPro" id="IPR004722">
    <property type="entry name" value="DHOase"/>
</dbReference>
<feature type="binding site" evidence="7">
    <location>
        <position position="281"/>
    </location>
    <ligand>
        <name>substrate</name>
    </ligand>
</feature>
<evidence type="ECO:0000256" key="6">
    <source>
        <dbReference type="ARBA" id="ARBA00022975"/>
    </source>
</evidence>
<dbReference type="SUPFAM" id="SSF51556">
    <property type="entry name" value="Metallo-dependent hydrolases"/>
    <property type="match status" value="1"/>
</dbReference>
<dbReference type="GO" id="GO:0006145">
    <property type="term" value="P:purine nucleobase catabolic process"/>
    <property type="evidence" value="ECO:0007669"/>
    <property type="project" value="TreeGrafter"/>
</dbReference>
<dbReference type="Pfam" id="PF12890">
    <property type="entry name" value="DHOase"/>
    <property type="match status" value="1"/>
</dbReference>
<dbReference type="EC" id="3.5.2.3" evidence="7"/>
<feature type="domain" description="Amidohydrolase 3" evidence="8">
    <location>
        <begin position="303"/>
        <end position="425"/>
    </location>
</feature>
<keyword evidence="4 7" id="KW-0378">Hydrolase</keyword>
<evidence type="ECO:0000256" key="3">
    <source>
        <dbReference type="ARBA" id="ARBA00022723"/>
    </source>
</evidence>
<dbReference type="GO" id="GO:0005737">
    <property type="term" value="C:cytoplasm"/>
    <property type="evidence" value="ECO:0007669"/>
    <property type="project" value="TreeGrafter"/>
</dbReference>
<evidence type="ECO:0000313" key="10">
    <source>
        <dbReference type="EMBL" id="HIU69304.1"/>
    </source>
</evidence>
<dbReference type="InterPro" id="IPR011059">
    <property type="entry name" value="Metal-dep_hydrolase_composite"/>
</dbReference>
<feature type="active site" evidence="7">
    <location>
        <position position="308"/>
    </location>
</feature>
<evidence type="ECO:0000259" key="8">
    <source>
        <dbReference type="Pfam" id="PF07969"/>
    </source>
</evidence>
<evidence type="ECO:0000256" key="7">
    <source>
        <dbReference type="HAMAP-Rule" id="MF_00220"/>
    </source>
</evidence>
<feature type="binding site" evidence="7">
    <location>
        <position position="156"/>
    </location>
    <ligand>
        <name>Zn(2+)</name>
        <dbReference type="ChEBI" id="CHEBI:29105"/>
        <label>2</label>
    </ligand>
</feature>
<comment type="cofactor">
    <cofactor evidence="7">
        <name>Zn(2+)</name>
        <dbReference type="ChEBI" id="CHEBI:29105"/>
    </cofactor>
    <text evidence="7">Binds 2 Zn(2+) ions per subunit.</text>
</comment>
<feature type="domain" description="Dihydroorotase catalytic" evidence="9">
    <location>
        <begin position="55"/>
        <end position="242"/>
    </location>
</feature>
<comment type="similarity">
    <text evidence="2 7">Belongs to the metallo-dependent hydrolases superfamily. DHOase family. Class I DHOase subfamily.</text>
</comment>
<feature type="binding site" evidence="7">
    <location>
        <position position="312"/>
    </location>
    <ligand>
        <name>substrate</name>
    </ligand>
</feature>
<dbReference type="Proteomes" id="UP000824125">
    <property type="component" value="Unassembled WGS sequence"/>
</dbReference>
<organism evidence="10 11">
    <name type="scientific">Candidatus Scybalenecus merdavium</name>
    <dbReference type="NCBI Taxonomy" id="2840939"/>
    <lineage>
        <taxon>Bacteria</taxon>
        <taxon>Bacillati</taxon>
        <taxon>Bacillota</taxon>
        <taxon>Clostridia</taxon>
        <taxon>Eubacteriales</taxon>
        <taxon>Oscillospiraceae</taxon>
        <taxon>Oscillospiraceae incertae sedis</taxon>
        <taxon>Candidatus Scybalenecus</taxon>
    </lineage>
</organism>
<feature type="binding site" evidence="7">
    <location>
        <position position="236"/>
    </location>
    <ligand>
        <name>Zn(2+)</name>
        <dbReference type="ChEBI" id="CHEBI:29105"/>
        <label>2</label>
    </ligand>
</feature>
<feature type="binding site" evidence="7">
    <location>
        <position position="66"/>
    </location>
    <ligand>
        <name>Zn(2+)</name>
        <dbReference type="ChEBI" id="CHEBI:29105"/>
        <label>1</label>
    </ligand>
</feature>
<dbReference type="Gene3D" id="3.20.20.140">
    <property type="entry name" value="Metal-dependent hydrolases"/>
    <property type="match status" value="1"/>
</dbReference>
<evidence type="ECO:0000256" key="4">
    <source>
        <dbReference type="ARBA" id="ARBA00022801"/>
    </source>
</evidence>
<keyword evidence="3 7" id="KW-0479">Metal-binding</keyword>
<dbReference type="PANTHER" id="PTHR43668">
    <property type="entry name" value="ALLANTOINASE"/>
    <property type="match status" value="1"/>
</dbReference>
<dbReference type="EMBL" id="DVNM01000027">
    <property type="protein sequence ID" value="HIU69304.1"/>
    <property type="molecule type" value="Genomic_DNA"/>
</dbReference>
<dbReference type="SUPFAM" id="SSF51338">
    <property type="entry name" value="Composite domain of metallo-dependent hydrolases"/>
    <property type="match status" value="1"/>
</dbReference>
<feature type="binding site" evidence="7">
    <location>
        <position position="64"/>
    </location>
    <ligand>
        <name>Zn(2+)</name>
        <dbReference type="ChEBI" id="CHEBI:29105"/>
        <label>1</label>
    </ligand>
</feature>
<comment type="caution">
    <text evidence="7">Lacks conserved residue(s) required for the propagation of feature annotation.</text>
</comment>
<dbReference type="InterPro" id="IPR032466">
    <property type="entry name" value="Metal_Hydrolase"/>
</dbReference>
<protein>
    <recommendedName>
        <fullName evidence="7">Dihydroorotase</fullName>
        <shortName evidence="7">DHOase</shortName>
        <ecNumber evidence="7">3.5.2.3</ecNumber>
    </recommendedName>
</protein>
<dbReference type="Pfam" id="PF07969">
    <property type="entry name" value="Amidohydro_3"/>
    <property type="match status" value="1"/>
</dbReference>
<dbReference type="PROSITE" id="PS00483">
    <property type="entry name" value="DIHYDROOROTASE_2"/>
    <property type="match status" value="1"/>
</dbReference>
<feature type="binding site" evidence="7">
    <location>
        <begin position="66"/>
        <end position="68"/>
    </location>
    <ligand>
        <name>substrate</name>
    </ligand>
</feature>
<reference evidence="10" key="2">
    <citation type="journal article" date="2021" name="PeerJ">
        <title>Extensive microbial diversity within the chicken gut microbiome revealed by metagenomics and culture.</title>
        <authorList>
            <person name="Gilroy R."/>
            <person name="Ravi A."/>
            <person name="Getino M."/>
            <person name="Pursley I."/>
            <person name="Horton D.L."/>
            <person name="Alikhan N.F."/>
            <person name="Baker D."/>
            <person name="Gharbi K."/>
            <person name="Hall N."/>
            <person name="Watson M."/>
            <person name="Adriaenssens E.M."/>
            <person name="Foster-Nyarko E."/>
            <person name="Jarju S."/>
            <person name="Secka A."/>
            <person name="Antonio M."/>
            <person name="Oren A."/>
            <person name="Chaudhuri R.R."/>
            <person name="La Ragione R."/>
            <person name="Hildebrand F."/>
            <person name="Pallen M.J."/>
        </authorList>
    </citation>
    <scope>NUCLEOTIDE SEQUENCE</scope>
    <source>
        <strain evidence="10">CHK176-6737</strain>
    </source>
</reference>
<proteinExistence type="inferred from homology"/>
<gene>
    <name evidence="7" type="primary">pyrC</name>
    <name evidence="10" type="ORF">IAD23_05025</name>
</gene>
<evidence type="ECO:0000256" key="1">
    <source>
        <dbReference type="ARBA" id="ARBA00002368"/>
    </source>
</evidence>
<feature type="binding site" evidence="7">
    <location>
        <position position="183"/>
    </location>
    <ligand>
        <name>Zn(2+)</name>
        <dbReference type="ChEBI" id="CHEBI:29105"/>
        <label>2</label>
    </ligand>
</feature>
<dbReference type="NCBIfam" id="TIGR00857">
    <property type="entry name" value="pyrC_multi"/>
    <property type="match status" value="1"/>
</dbReference>
<accession>A0A9D1SNN5</accession>